<dbReference type="PANTHER" id="PTHR31673:SF60">
    <property type="entry name" value="COBRA-LIKE PROTEIN"/>
    <property type="match status" value="1"/>
</dbReference>
<evidence type="ECO:0000259" key="8">
    <source>
        <dbReference type="Pfam" id="PF25079"/>
    </source>
</evidence>
<evidence type="ECO:0000313" key="10">
    <source>
        <dbReference type="Proteomes" id="UP000222542"/>
    </source>
</evidence>
<comment type="caution">
    <text evidence="9">The sequence shown here is derived from an EMBL/GenBank/DDBJ whole genome shotgun (WGS) entry which is preliminary data.</text>
</comment>
<keyword evidence="7" id="KW-0472">Membrane</keyword>
<dbReference type="OMA" id="FENGWAF"/>
<dbReference type="GO" id="GO:0005886">
    <property type="term" value="C:plasma membrane"/>
    <property type="evidence" value="ECO:0000318"/>
    <property type="project" value="GO_Central"/>
</dbReference>
<feature type="domain" description="COBRA C-terminal" evidence="8">
    <location>
        <begin position="167"/>
        <end position="195"/>
    </location>
</feature>
<keyword evidence="3" id="KW-0336">GPI-anchor</keyword>
<dbReference type="Gramene" id="PHT65349">
    <property type="protein sequence ID" value="PHT65349"/>
    <property type="gene ID" value="T459_29774"/>
</dbReference>
<name>A0A2G2Y6N5_CAPAN</name>
<keyword evidence="6" id="KW-0449">Lipoprotein</keyword>
<evidence type="ECO:0000256" key="7">
    <source>
        <dbReference type="SAM" id="Phobius"/>
    </source>
</evidence>
<keyword evidence="10" id="KW-1185">Reference proteome</keyword>
<evidence type="ECO:0000256" key="3">
    <source>
        <dbReference type="ARBA" id="ARBA00022622"/>
    </source>
</evidence>
<comment type="subcellular location">
    <subcellularLocation>
        <location evidence="1">Cell membrane</location>
        <topology evidence="1">Lipid-anchor</topology>
        <topology evidence="1">GPI-anchor</topology>
    </subcellularLocation>
</comment>
<dbReference type="GO" id="GO:0098552">
    <property type="term" value="C:side of membrane"/>
    <property type="evidence" value="ECO:0007669"/>
    <property type="project" value="UniProtKB-KW"/>
</dbReference>
<protein>
    <submittedName>
        <fullName evidence="9">COBRA-like protein 1</fullName>
    </submittedName>
</protein>
<dbReference type="EMBL" id="AYRZ02000012">
    <property type="protein sequence ID" value="PHT65349.1"/>
    <property type="molecule type" value="Genomic_DNA"/>
</dbReference>
<gene>
    <name evidence="9" type="ORF">T459_29774</name>
</gene>
<dbReference type="GO" id="GO:0010215">
    <property type="term" value="P:cellulose microfibril organization"/>
    <property type="evidence" value="ECO:0007669"/>
    <property type="project" value="InterPro"/>
</dbReference>
<evidence type="ECO:0000256" key="1">
    <source>
        <dbReference type="ARBA" id="ARBA00004609"/>
    </source>
</evidence>
<dbReference type="PIRSF" id="PIRSF038122">
    <property type="entry name" value="COBRA"/>
    <property type="match status" value="1"/>
</dbReference>
<accession>A0A2G2Y6N5</accession>
<comment type="similarity">
    <text evidence="2">Belongs to the COBRA family.</text>
</comment>
<evidence type="ECO:0000256" key="4">
    <source>
        <dbReference type="ARBA" id="ARBA00022729"/>
    </source>
</evidence>
<dbReference type="InterPro" id="IPR056900">
    <property type="entry name" value="COB_C"/>
</dbReference>
<reference evidence="9 10" key="1">
    <citation type="journal article" date="2014" name="Nat. Genet.">
        <title>Genome sequence of the hot pepper provides insights into the evolution of pungency in Capsicum species.</title>
        <authorList>
            <person name="Kim S."/>
            <person name="Park M."/>
            <person name="Yeom S.I."/>
            <person name="Kim Y.M."/>
            <person name="Lee J.M."/>
            <person name="Lee H.A."/>
            <person name="Seo E."/>
            <person name="Choi J."/>
            <person name="Cheong K."/>
            <person name="Kim K.T."/>
            <person name="Jung K."/>
            <person name="Lee G.W."/>
            <person name="Oh S.K."/>
            <person name="Bae C."/>
            <person name="Kim S.B."/>
            <person name="Lee H.Y."/>
            <person name="Kim S.Y."/>
            <person name="Kim M.S."/>
            <person name="Kang B.C."/>
            <person name="Jo Y.D."/>
            <person name="Yang H.B."/>
            <person name="Jeong H.J."/>
            <person name="Kang W.H."/>
            <person name="Kwon J.K."/>
            <person name="Shin C."/>
            <person name="Lim J.Y."/>
            <person name="Park J.H."/>
            <person name="Huh J.H."/>
            <person name="Kim J.S."/>
            <person name="Kim B.D."/>
            <person name="Cohen O."/>
            <person name="Paran I."/>
            <person name="Suh M.C."/>
            <person name="Lee S.B."/>
            <person name="Kim Y.K."/>
            <person name="Shin Y."/>
            <person name="Noh S.J."/>
            <person name="Park J."/>
            <person name="Seo Y.S."/>
            <person name="Kwon S.Y."/>
            <person name="Kim H.A."/>
            <person name="Park J.M."/>
            <person name="Kim H.J."/>
            <person name="Choi S.B."/>
            <person name="Bosland P.W."/>
            <person name="Reeves G."/>
            <person name="Jo S.H."/>
            <person name="Lee B.W."/>
            <person name="Cho H.T."/>
            <person name="Choi H.S."/>
            <person name="Lee M.S."/>
            <person name="Yu Y."/>
            <person name="Do Choi Y."/>
            <person name="Park B.S."/>
            <person name="van Deynze A."/>
            <person name="Ashrafi H."/>
            <person name="Hill T."/>
            <person name="Kim W.T."/>
            <person name="Pai H.S."/>
            <person name="Ahn H.K."/>
            <person name="Yeam I."/>
            <person name="Giovannoni J.J."/>
            <person name="Rose J.K."/>
            <person name="Sorensen I."/>
            <person name="Lee S.J."/>
            <person name="Kim R.W."/>
            <person name="Choi I.Y."/>
            <person name="Choi B.S."/>
            <person name="Lim J.S."/>
            <person name="Lee Y.H."/>
            <person name="Choi D."/>
        </authorList>
    </citation>
    <scope>NUCLEOTIDE SEQUENCE [LARGE SCALE GENOMIC DNA]</scope>
    <source>
        <strain evidence="10">cv. CM334</strain>
    </source>
</reference>
<sequence length="323" mass="35354">MFNFHRYRLIEAPGWTLGWTWAEKEAIWNMMGAQTTEQGDCSKLKGLLPHCCKRDPEVVDLLPGTPYSQQTANCCKGGVISSWGQDPQAAISSFQVTVGSAGTTKTTVRLPKKFTLKAPGPGYTCGSAKVVKPTRFPTNDGRRATQAMITWDVICTYSQFRAQETPTCCVSLSAFNSETIVPCPTCTCGCQKNGTRSGNCVDQDESNLPSGLGKDSDDSATLWGQKFYNELPMQAGPSGNVQSELLFGKDLSTFSFENGWAFPHRVLFNGDSCVKPQPDSYPYLPNAGNTKKGSWLMLVVLLSTGFFFIVLLFRHVVVGRFSS</sequence>
<dbReference type="Proteomes" id="UP000222542">
    <property type="component" value="Unassembled WGS sequence"/>
</dbReference>
<proteinExistence type="inferred from homology"/>
<evidence type="ECO:0000313" key="9">
    <source>
        <dbReference type="EMBL" id="PHT65349.1"/>
    </source>
</evidence>
<feature type="transmembrane region" description="Helical" evidence="7">
    <location>
        <begin position="295"/>
        <end position="313"/>
    </location>
</feature>
<dbReference type="Pfam" id="PF04833">
    <property type="entry name" value="COBRA"/>
    <property type="match status" value="1"/>
</dbReference>
<dbReference type="Pfam" id="PF25079">
    <property type="entry name" value="COB_C"/>
    <property type="match status" value="2"/>
</dbReference>
<keyword evidence="7" id="KW-1133">Transmembrane helix</keyword>
<feature type="domain" description="COBRA C-terminal" evidence="8">
    <location>
        <begin position="216"/>
        <end position="282"/>
    </location>
</feature>
<keyword evidence="4" id="KW-0732">Signal</keyword>
<evidence type="ECO:0000256" key="2">
    <source>
        <dbReference type="ARBA" id="ARBA00005507"/>
    </source>
</evidence>
<dbReference type="InterPro" id="IPR006918">
    <property type="entry name" value="COBRA_pln"/>
</dbReference>
<keyword evidence="7" id="KW-0812">Transmembrane</keyword>
<dbReference type="PANTHER" id="PTHR31673">
    <property type="entry name" value="PROTEIN COBRA"/>
    <property type="match status" value="1"/>
</dbReference>
<evidence type="ECO:0000256" key="5">
    <source>
        <dbReference type="ARBA" id="ARBA00023180"/>
    </source>
</evidence>
<keyword evidence="5" id="KW-0325">Glycoprotein</keyword>
<organism evidence="9 10">
    <name type="scientific">Capsicum annuum</name>
    <name type="common">Capsicum pepper</name>
    <dbReference type="NCBI Taxonomy" id="4072"/>
    <lineage>
        <taxon>Eukaryota</taxon>
        <taxon>Viridiplantae</taxon>
        <taxon>Streptophyta</taxon>
        <taxon>Embryophyta</taxon>
        <taxon>Tracheophyta</taxon>
        <taxon>Spermatophyta</taxon>
        <taxon>Magnoliopsida</taxon>
        <taxon>eudicotyledons</taxon>
        <taxon>Gunneridae</taxon>
        <taxon>Pentapetalae</taxon>
        <taxon>asterids</taxon>
        <taxon>lamiids</taxon>
        <taxon>Solanales</taxon>
        <taxon>Solanaceae</taxon>
        <taxon>Solanoideae</taxon>
        <taxon>Capsiceae</taxon>
        <taxon>Capsicum</taxon>
    </lineage>
</organism>
<dbReference type="GO" id="GO:0052324">
    <property type="term" value="P:plant-type cell wall cellulose biosynthetic process"/>
    <property type="evidence" value="ECO:0000318"/>
    <property type="project" value="GO_Central"/>
</dbReference>
<dbReference type="AlphaFoldDB" id="A0A2G2Y6N5"/>
<dbReference type="STRING" id="4072.A0A2G2Y6N5"/>
<reference evidence="9 10" key="2">
    <citation type="journal article" date="2017" name="Genome Biol.">
        <title>New reference genome sequences of hot pepper reveal the massive evolution of plant disease-resistance genes by retroduplication.</title>
        <authorList>
            <person name="Kim S."/>
            <person name="Park J."/>
            <person name="Yeom S.I."/>
            <person name="Kim Y.M."/>
            <person name="Seo E."/>
            <person name="Kim K.T."/>
            <person name="Kim M.S."/>
            <person name="Lee J.M."/>
            <person name="Cheong K."/>
            <person name="Shin H.S."/>
            <person name="Kim S.B."/>
            <person name="Han K."/>
            <person name="Lee J."/>
            <person name="Park M."/>
            <person name="Lee H.A."/>
            <person name="Lee H.Y."/>
            <person name="Lee Y."/>
            <person name="Oh S."/>
            <person name="Lee J.H."/>
            <person name="Choi E."/>
            <person name="Choi E."/>
            <person name="Lee S.E."/>
            <person name="Jeon J."/>
            <person name="Kim H."/>
            <person name="Choi G."/>
            <person name="Song H."/>
            <person name="Lee J."/>
            <person name="Lee S.C."/>
            <person name="Kwon J.K."/>
            <person name="Lee H.Y."/>
            <person name="Koo N."/>
            <person name="Hong Y."/>
            <person name="Kim R.W."/>
            <person name="Kang W.H."/>
            <person name="Huh J.H."/>
            <person name="Kang B.C."/>
            <person name="Yang T.J."/>
            <person name="Lee Y.H."/>
            <person name="Bennetzen J.L."/>
            <person name="Choi D."/>
        </authorList>
    </citation>
    <scope>NUCLEOTIDE SEQUENCE [LARGE SCALE GENOMIC DNA]</scope>
    <source>
        <strain evidence="10">cv. CM334</strain>
    </source>
</reference>
<evidence type="ECO:0000256" key="6">
    <source>
        <dbReference type="ARBA" id="ARBA00023288"/>
    </source>
</evidence>